<feature type="transmembrane region" description="Helical" evidence="9">
    <location>
        <begin position="559"/>
        <end position="580"/>
    </location>
</feature>
<gene>
    <name evidence="11" type="ORF">TBRA_LOCUS411</name>
</gene>
<sequence>MPRADEQMYFLWSREPLPPPPSAVSPAGPWFAWFATAVLLWRCRKRISRAISYTCLPLRLLKNQPKHQHLRGGPPRLCVSRAAALSRQRPAAAAATATARRDHHQLSVKRLSPKLIAAAIDEKLQQQQQKRRCQQRQVVSWKIRARHRVVASTERYLLQTFKEPMTIGNESSMQLDNSSGNTCQSSFDLMDSSPPSSNTRYKNAAIAAAVTNPTTNHHPPASIMKSGRLKRKASMSSLKKQQQQQHNVTRASRKLTLKNSAGYGVHICQQAVFYRALTICARRTTTTTLIEGDGHTKEGKNQRERNSSRVRVSQLDSRLSTIAATRRRRRHESFQNFLPESSSEIHLESCLHIGPYRDFRELRLSRKPSNWTREEVEEEEEEEEEEEGQPKPNQSPLVHSRPKGGDSARLRRPYPGQSTGDAAEQLDPHRDAAGMEEPSLEAPMQAGFIFVVGVAIILSNLLIIATYLNYRGPTEVINYYLLSLATADLLCGLLVVPLSVYPALVRRWVYGDIVCRLVGYLEVTLWAVSVYTFMWISVDRYLAIRKPLRYETVQTKTRCQCWMAFTWISVAMMCCPPLLGFNKAIFDSEAFICMLDWGNMAAYTITLSILVLGPSVITIVYTYFYIFSMMRKLRSGVPIHDKEYATALSENLSNPSHIMSFVLVMAFWISWAPYAGLRIWSSLNGPPQVPFLHFAVVWFGVTNSFWKAVVLGTLSPQFRLAARVLCLTLCCRHRRLPPELLGLDDDD</sequence>
<comment type="similarity">
    <text evidence="2">Belongs to the G-protein coupled receptor 1 family.</text>
</comment>
<dbReference type="GO" id="GO:0042277">
    <property type="term" value="F:peptide binding"/>
    <property type="evidence" value="ECO:0007669"/>
    <property type="project" value="TreeGrafter"/>
</dbReference>
<evidence type="ECO:0000256" key="5">
    <source>
        <dbReference type="ARBA" id="ARBA00022989"/>
    </source>
</evidence>
<evidence type="ECO:0000256" key="2">
    <source>
        <dbReference type="ARBA" id="ARBA00010663"/>
    </source>
</evidence>
<dbReference type="Pfam" id="PF00001">
    <property type="entry name" value="7tm_1"/>
    <property type="match status" value="1"/>
</dbReference>
<dbReference type="FunFam" id="1.20.1070.10:FF:000258">
    <property type="entry name" value="G-protein coupled receptor"/>
    <property type="match status" value="1"/>
</dbReference>
<dbReference type="Proteomes" id="UP000479190">
    <property type="component" value="Unassembled WGS sequence"/>
</dbReference>
<evidence type="ECO:0000259" key="10">
    <source>
        <dbReference type="PROSITE" id="PS50262"/>
    </source>
</evidence>
<feature type="transmembrane region" description="Helical" evidence="9">
    <location>
        <begin position="658"/>
        <end position="680"/>
    </location>
</feature>
<dbReference type="PRINTS" id="PR00237">
    <property type="entry name" value="GPCRRHODOPSN"/>
</dbReference>
<dbReference type="InterPro" id="IPR017452">
    <property type="entry name" value="GPCR_Rhodpsn_7TM"/>
</dbReference>
<dbReference type="CDD" id="cd00637">
    <property type="entry name" value="7tm_classA_rhodopsin-like"/>
    <property type="match status" value="1"/>
</dbReference>
<feature type="transmembrane region" description="Helical" evidence="9">
    <location>
        <begin position="692"/>
        <end position="714"/>
    </location>
</feature>
<feature type="domain" description="G-protein coupled receptors family 1 profile" evidence="10">
    <location>
        <begin position="459"/>
        <end position="711"/>
    </location>
</feature>
<protein>
    <recommendedName>
        <fullName evidence="10">G-protein coupled receptors family 1 profile domain-containing protein</fullName>
    </recommendedName>
</protein>
<feature type="transmembrane region" description="Helical" evidence="9">
    <location>
        <begin position="600"/>
        <end position="626"/>
    </location>
</feature>
<dbReference type="GO" id="GO:0005886">
    <property type="term" value="C:plasma membrane"/>
    <property type="evidence" value="ECO:0007669"/>
    <property type="project" value="UniProtKB-SubCell"/>
</dbReference>
<evidence type="ECO:0000256" key="8">
    <source>
        <dbReference type="SAM" id="MobiDB-lite"/>
    </source>
</evidence>
<evidence type="ECO:0000313" key="12">
    <source>
        <dbReference type="Proteomes" id="UP000479190"/>
    </source>
</evidence>
<name>A0A6H5HTN7_9HYME</name>
<keyword evidence="3" id="KW-1003">Cell membrane</keyword>
<keyword evidence="4 9" id="KW-0812">Transmembrane</keyword>
<evidence type="ECO:0000256" key="6">
    <source>
        <dbReference type="ARBA" id="ARBA00023136"/>
    </source>
</evidence>
<evidence type="ECO:0000256" key="4">
    <source>
        <dbReference type="ARBA" id="ARBA00022692"/>
    </source>
</evidence>
<dbReference type="OrthoDB" id="6376512at2759"/>
<evidence type="ECO:0000256" key="3">
    <source>
        <dbReference type="ARBA" id="ARBA00022475"/>
    </source>
</evidence>
<feature type="transmembrane region" description="Helical" evidence="9">
    <location>
        <begin position="480"/>
        <end position="505"/>
    </location>
</feature>
<dbReference type="EMBL" id="CADCXV010000091">
    <property type="protein sequence ID" value="CAB0028199.1"/>
    <property type="molecule type" value="Genomic_DNA"/>
</dbReference>
<feature type="transmembrane region" description="Helical" evidence="9">
    <location>
        <begin position="446"/>
        <end position="468"/>
    </location>
</feature>
<dbReference type="InterPro" id="IPR000276">
    <property type="entry name" value="GPCR_Rhodpsn"/>
</dbReference>
<dbReference type="PROSITE" id="PS50262">
    <property type="entry name" value="G_PROTEIN_RECEP_F1_2"/>
    <property type="match status" value="1"/>
</dbReference>
<dbReference type="PANTHER" id="PTHR24241">
    <property type="entry name" value="NEUROPEPTIDE RECEPTOR-RELATED G-PROTEIN COUPLED RECEPTOR"/>
    <property type="match status" value="1"/>
</dbReference>
<evidence type="ECO:0000256" key="7">
    <source>
        <dbReference type="ARBA" id="ARBA00023170"/>
    </source>
</evidence>
<organism evidence="11 12">
    <name type="scientific">Trichogramma brassicae</name>
    <dbReference type="NCBI Taxonomy" id="86971"/>
    <lineage>
        <taxon>Eukaryota</taxon>
        <taxon>Metazoa</taxon>
        <taxon>Ecdysozoa</taxon>
        <taxon>Arthropoda</taxon>
        <taxon>Hexapoda</taxon>
        <taxon>Insecta</taxon>
        <taxon>Pterygota</taxon>
        <taxon>Neoptera</taxon>
        <taxon>Endopterygota</taxon>
        <taxon>Hymenoptera</taxon>
        <taxon>Apocrita</taxon>
        <taxon>Proctotrupomorpha</taxon>
        <taxon>Chalcidoidea</taxon>
        <taxon>Trichogrammatidae</taxon>
        <taxon>Trichogramma</taxon>
    </lineage>
</organism>
<dbReference type="GO" id="GO:0004930">
    <property type="term" value="F:G protein-coupled receptor activity"/>
    <property type="evidence" value="ECO:0007669"/>
    <property type="project" value="InterPro"/>
</dbReference>
<dbReference type="PANTHER" id="PTHR24241:SF170">
    <property type="entry name" value="G-PROTEIN COUPLED RECEPTORS FAMILY 1 PROFILE DOMAIN-CONTAINING PROTEIN"/>
    <property type="match status" value="1"/>
</dbReference>
<feature type="region of interest" description="Disordered" evidence="8">
    <location>
        <begin position="291"/>
        <end position="315"/>
    </location>
</feature>
<feature type="compositionally biased region" description="Basic and acidic residues" evidence="8">
    <location>
        <begin position="292"/>
        <end position="307"/>
    </location>
</feature>
<evidence type="ECO:0000256" key="1">
    <source>
        <dbReference type="ARBA" id="ARBA00004651"/>
    </source>
</evidence>
<dbReference type="Gene3D" id="1.20.1070.10">
    <property type="entry name" value="Rhodopsin 7-helix transmembrane proteins"/>
    <property type="match status" value="1"/>
</dbReference>
<evidence type="ECO:0000313" key="11">
    <source>
        <dbReference type="EMBL" id="CAB0028199.1"/>
    </source>
</evidence>
<proteinExistence type="inferred from homology"/>
<reference evidence="11 12" key="1">
    <citation type="submission" date="2020-02" db="EMBL/GenBank/DDBJ databases">
        <authorList>
            <person name="Ferguson B K."/>
        </authorList>
    </citation>
    <scope>NUCLEOTIDE SEQUENCE [LARGE SCALE GENOMIC DNA]</scope>
</reference>
<keyword evidence="12" id="KW-1185">Reference proteome</keyword>
<dbReference type="GO" id="GO:0032870">
    <property type="term" value="P:cellular response to hormone stimulus"/>
    <property type="evidence" value="ECO:0007669"/>
    <property type="project" value="TreeGrafter"/>
</dbReference>
<feature type="compositionally biased region" description="Acidic residues" evidence="8">
    <location>
        <begin position="375"/>
        <end position="387"/>
    </location>
</feature>
<comment type="subcellular location">
    <subcellularLocation>
        <location evidence="1">Cell membrane</location>
        <topology evidence="1">Multi-pass membrane protein</topology>
    </subcellularLocation>
</comment>
<evidence type="ECO:0000256" key="9">
    <source>
        <dbReference type="SAM" id="Phobius"/>
    </source>
</evidence>
<dbReference type="AlphaFoldDB" id="A0A6H5HTN7"/>
<keyword evidence="5 9" id="KW-1133">Transmembrane helix</keyword>
<accession>A0A6H5HTN7</accession>
<feature type="region of interest" description="Disordered" evidence="8">
    <location>
        <begin position="370"/>
        <end position="426"/>
    </location>
</feature>
<keyword evidence="6 9" id="KW-0472">Membrane</keyword>
<keyword evidence="7" id="KW-0675">Receptor</keyword>
<feature type="transmembrane region" description="Helical" evidence="9">
    <location>
        <begin position="517"/>
        <end position="538"/>
    </location>
</feature>
<dbReference type="SUPFAM" id="SSF81321">
    <property type="entry name" value="Family A G protein-coupled receptor-like"/>
    <property type="match status" value="1"/>
</dbReference>